<sequence>MDSSDAGEPAAVIVEEADTVMTTPEGKTVIIEEDYVTVVVPPTLSEDAPTAPHKGEPPSPNQPQPVYPDGL</sequence>
<keyword evidence="3" id="KW-1185">Reference proteome</keyword>
<proteinExistence type="predicted"/>
<protein>
    <submittedName>
        <fullName evidence="2">Uncharacterized protein</fullName>
    </submittedName>
</protein>
<reference evidence="2 3" key="1">
    <citation type="journal article" date="2016" name="Environ. Microbiol.">
        <title>New Methyloceanibacter diversity from North Sea sediments includes methanotroph containing solely the soluble methane monooxygenase.</title>
        <authorList>
            <person name="Vekeman B."/>
            <person name="Kerckhof F.M."/>
            <person name="Cremers G."/>
            <person name="de Vos P."/>
            <person name="Vandamme P."/>
            <person name="Boon N."/>
            <person name="Op den Camp H.J."/>
            <person name="Heylen K."/>
        </authorList>
    </citation>
    <scope>NUCLEOTIDE SEQUENCE [LARGE SCALE GENOMIC DNA]</scope>
    <source>
        <strain evidence="2 3">R-67174</strain>
    </source>
</reference>
<dbReference type="OrthoDB" id="10013815at2"/>
<dbReference type="Proteomes" id="UP000094501">
    <property type="component" value="Unassembled WGS sequence"/>
</dbReference>
<dbReference type="AlphaFoldDB" id="A0A1E3W5Y1"/>
<organism evidence="2 3">
    <name type="scientific">Methyloceanibacter methanicus</name>
    <dbReference type="NCBI Taxonomy" id="1774968"/>
    <lineage>
        <taxon>Bacteria</taxon>
        <taxon>Pseudomonadati</taxon>
        <taxon>Pseudomonadota</taxon>
        <taxon>Alphaproteobacteria</taxon>
        <taxon>Hyphomicrobiales</taxon>
        <taxon>Hyphomicrobiaceae</taxon>
        <taxon>Methyloceanibacter</taxon>
    </lineage>
</organism>
<dbReference type="STRING" id="1774968.AUC68_12240"/>
<dbReference type="EMBL" id="LPWG01000002">
    <property type="protein sequence ID" value="ODS01140.1"/>
    <property type="molecule type" value="Genomic_DNA"/>
</dbReference>
<comment type="caution">
    <text evidence="2">The sequence shown here is derived from an EMBL/GenBank/DDBJ whole genome shotgun (WGS) entry which is preliminary data.</text>
</comment>
<accession>A0A1E3W5Y1</accession>
<evidence type="ECO:0000313" key="3">
    <source>
        <dbReference type="Proteomes" id="UP000094501"/>
    </source>
</evidence>
<name>A0A1E3W5Y1_9HYPH</name>
<evidence type="ECO:0000256" key="1">
    <source>
        <dbReference type="SAM" id="MobiDB-lite"/>
    </source>
</evidence>
<gene>
    <name evidence="2" type="ORF">AUC68_12240</name>
</gene>
<feature type="region of interest" description="Disordered" evidence="1">
    <location>
        <begin position="41"/>
        <end position="71"/>
    </location>
</feature>
<feature type="compositionally biased region" description="Pro residues" evidence="1">
    <location>
        <begin position="57"/>
        <end position="71"/>
    </location>
</feature>
<evidence type="ECO:0000313" key="2">
    <source>
        <dbReference type="EMBL" id="ODS01140.1"/>
    </source>
</evidence>
<dbReference type="RefSeq" id="WP_069435983.1">
    <property type="nucleotide sequence ID" value="NZ_LPWG01000002.1"/>
</dbReference>